<dbReference type="PANTHER" id="PTHR13767">
    <property type="entry name" value="TRNA-PSEUDOURIDINE SYNTHASE"/>
    <property type="match status" value="1"/>
</dbReference>
<reference evidence="8 9" key="1">
    <citation type="submission" date="2019-02" db="EMBL/GenBank/DDBJ databases">
        <title>Deep-cultivation of Planctomycetes and their phenomic and genomic characterization uncovers novel biology.</title>
        <authorList>
            <person name="Wiegand S."/>
            <person name="Jogler M."/>
            <person name="Boedeker C."/>
            <person name="Pinto D."/>
            <person name="Vollmers J."/>
            <person name="Rivas-Marin E."/>
            <person name="Kohn T."/>
            <person name="Peeters S.H."/>
            <person name="Heuer A."/>
            <person name="Rast P."/>
            <person name="Oberbeckmann S."/>
            <person name="Bunk B."/>
            <person name="Jeske O."/>
            <person name="Meyerdierks A."/>
            <person name="Storesund J.E."/>
            <person name="Kallscheuer N."/>
            <person name="Luecker S."/>
            <person name="Lage O.M."/>
            <person name="Pohl T."/>
            <person name="Merkel B.J."/>
            <person name="Hornburger P."/>
            <person name="Mueller R.-W."/>
            <person name="Bruemmer F."/>
            <person name="Labrenz M."/>
            <person name="Spormann A.M."/>
            <person name="Op Den Camp H."/>
            <person name="Overmann J."/>
            <person name="Amann R."/>
            <person name="Jetten M.S.M."/>
            <person name="Mascher T."/>
            <person name="Medema M.H."/>
            <person name="Devos D.P."/>
            <person name="Kaster A.-K."/>
            <person name="Ovreas L."/>
            <person name="Rohde M."/>
            <person name="Galperin M.Y."/>
            <person name="Jogler C."/>
        </authorList>
    </citation>
    <scope>NUCLEOTIDE SEQUENCE [LARGE SCALE GENOMIC DNA]</scope>
    <source>
        <strain evidence="8 9">Pan54</strain>
    </source>
</reference>
<feature type="active site" description="Nucleophile" evidence="5">
    <location>
        <position position="40"/>
    </location>
</feature>
<comment type="similarity">
    <text evidence="2 5">Belongs to the pseudouridine synthase TruB family. Type 1 subfamily.</text>
</comment>
<evidence type="ECO:0000256" key="3">
    <source>
        <dbReference type="ARBA" id="ARBA00022694"/>
    </source>
</evidence>
<gene>
    <name evidence="5 8" type="primary">truB</name>
    <name evidence="8" type="ORF">Pan54_17860</name>
</gene>
<evidence type="ECO:0000259" key="7">
    <source>
        <dbReference type="Pfam" id="PF16198"/>
    </source>
</evidence>
<comment type="catalytic activity">
    <reaction evidence="1 5">
        <text>uridine(55) in tRNA = pseudouridine(55) in tRNA</text>
        <dbReference type="Rhea" id="RHEA:42532"/>
        <dbReference type="Rhea" id="RHEA-COMP:10101"/>
        <dbReference type="Rhea" id="RHEA-COMP:10102"/>
        <dbReference type="ChEBI" id="CHEBI:65314"/>
        <dbReference type="ChEBI" id="CHEBI:65315"/>
        <dbReference type="EC" id="5.4.99.25"/>
    </reaction>
</comment>
<comment type="function">
    <text evidence="5">Responsible for synthesis of pseudouridine from uracil-55 in the psi GC loop of transfer RNAs.</text>
</comment>
<evidence type="ECO:0000313" key="8">
    <source>
        <dbReference type="EMBL" id="TWT61052.1"/>
    </source>
</evidence>
<dbReference type="EC" id="5.4.99.25" evidence="5"/>
<dbReference type="GO" id="GO:0003723">
    <property type="term" value="F:RNA binding"/>
    <property type="evidence" value="ECO:0007669"/>
    <property type="project" value="InterPro"/>
</dbReference>
<organism evidence="8 9">
    <name type="scientific">Rubinisphaera italica</name>
    <dbReference type="NCBI Taxonomy" id="2527969"/>
    <lineage>
        <taxon>Bacteria</taxon>
        <taxon>Pseudomonadati</taxon>
        <taxon>Planctomycetota</taxon>
        <taxon>Planctomycetia</taxon>
        <taxon>Planctomycetales</taxon>
        <taxon>Planctomycetaceae</taxon>
        <taxon>Rubinisphaera</taxon>
    </lineage>
</organism>
<dbReference type="InterPro" id="IPR032819">
    <property type="entry name" value="TruB_C"/>
</dbReference>
<dbReference type="GO" id="GO:0160148">
    <property type="term" value="F:tRNA pseudouridine(55) synthase activity"/>
    <property type="evidence" value="ECO:0007669"/>
    <property type="project" value="UniProtKB-EC"/>
</dbReference>
<accession>A0A5C5XGQ8</accession>
<evidence type="ECO:0000256" key="2">
    <source>
        <dbReference type="ARBA" id="ARBA00005642"/>
    </source>
</evidence>
<dbReference type="InterPro" id="IPR014780">
    <property type="entry name" value="tRNA_psdUridine_synth_TruB"/>
</dbReference>
<dbReference type="CDD" id="cd02573">
    <property type="entry name" value="PseudoU_synth_EcTruB"/>
    <property type="match status" value="1"/>
</dbReference>
<dbReference type="GO" id="GO:1990481">
    <property type="term" value="P:mRNA pseudouridine synthesis"/>
    <property type="evidence" value="ECO:0007669"/>
    <property type="project" value="TreeGrafter"/>
</dbReference>
<evidence type="ECO:0000256" key="5">
    <source>
        <dbReference type="HAMAP-Rule" id="MF_01080"/>
    </source>
</evidence>
<evidence type="ECO:0000313" key="9">
    <source>
        <dbReference type="Proteomes" id="UP000316095"/>
    </source>
</evidence>
<dbReference type="EMBL" id="SJPG01000001">
    <property type="protein sequence ID" value="TWT61052.1"/>
    <property type="molecule type" value="Genomic_DNA"/>
</dbReference>
<feature type="domain" description="Pseudouridine synthase II N-terminal" evidence="6">
    <location>
        <begin position="27"/>
        <end position="173"/>
    </location>
</feature>
<sequence>MPLSGLLNINKPAGWTSRDVVNRVQNVIGIRRCGHAGTLDPLATGVLVVCFGRATRLVSYVQQSRKRYLAEFRFGFTSQTDDIEGELTPVPDAQFPSQSELQKAMQSFVGTIQQVPPRYSAVMVKGQRAYALARKGQEFELKSKPVRIDRFDLIDYQVPNCQAIIECGSGTYIRSLGRDIGAQFECGAVMTSLAREAVGDFSIDRAISIEDLTTENYKASVSAPVEAIRHLPFRLCTVSEAEWIRNGRPLSYHNEALENQAEVAILGAEGESLVAICEYRQEESLLKPRIVFPLDGD</sequence>
<evidence type="ECO:0000256" key="4">
    <source>
        <dbReference type="ARBA" id="ARBA00023235"/>
    </source>
</evidence>
<dbReference type="GO" id="GO:0031119">
    <property type="term" value="P:tRNA pseudouridine synthesis"/>
    <property type="evidence" value="ECO:0007669"/>
    <property type="project" value="UniProtKB-UniRule"/>
</dbReference>
<evidence type="ECO:0000256" key="1">
    <source>
        <dbReference type="ARBA" id="ARBA00000385"/>
    </source>
</evidence>
<dbReference type="Gene3D" id="3.30.2350.10">
    <property type="entry name" value="Pseudouridine synthase"/>
    <property type="match status" value="1"/>
</dbReference>
<evidence type="ECO:0000259" key="6">
    <source>
        <dbReference type="Pfam" id="PF01509"/>
    </source>
</evidence>
<dbReference type="NCBIfam" id="TIGR00431">
    <property type="entry name" value="TruB"/>
    <property type="match status" value="1"/>
</dbReference>
<keyword evidence="3 5" id="KW-0819">tRNA processing</keyword>
<dbReference type="HAMAP" id="MF_01080">
    <property type="entry name" value="TruB_bact"/>
    <property type="match status" value="1"/>
</dbReference>
<feature type="domain" description="tRNA pseudouridylate synthase B C-terminal" evidence="7">
    <location>
        <begin position="174"/>
        <end position="218"/>
    </location>
</feature>
<keyword evidence="9" id="KW-1185">Reference proteome</keyword>
<proteinExistence type="inferred from homology"/>
<dbReference type="AlphaFoldDB" id="A0A5C5XGQ8"/>
<dbReference type="Pfam" id="PF01509">
    <property type="entry name" value="TruB_N"/>
    <property type="match status" value="1"/>
</dbReference>
<dbReference type="SUPFAM" id="SSF55120">
    <property type="entry name" value="Pseudouridine synthase"/>
    <property type="match status" value="1"/>
</dbReference>
<dbReference type="InterPro" id="IPR002501">
    <property type="entry name" value="PsdUridine_synth_N"/>
</dbReference>
<name>A0A5C5XGQ8_9PLAN</name>
<dbReference type="Proteomes" id="UP000316095">
    <property type="component" value="Unassembled WGS sequence"/>
</dbReference>
<dbReference type="InterPro" id="IPR020103">
    <property type="entry name" value="PsdUridine_synth_cat_dom_sf"/>
</dbReference>
<dbReference type="Pfam" id="PF16198">
    <property type="entry name" value="TruB_C_2"/>
    <property type="match status" value="1"/>
</dbReference>
<keyword evidence="4 5" id="KW-0413">Isomerase</keyword>
<dbReference type="PANTHER" id="PTHR13767:SF2">
    <property type="entry name" value="PSEUDOURIDYLATE SYNTHASE TRUB1"/>
    <property type="match status" value="1"/>
</dbReference>
<protein>
    <recommendedName>
        <fullName evidence="5">tRNA pseudouridine synthase B</fullName>
        <ecNumber evidence="5">5.4.99.25</ecNumber>
    </recommendedName>
    <alternativeName>
        <fullName evidence="5">tRNA pseudouridine(55) synthase</fullName>
        <shortName evidence="5">Psi55 synthase</shortName>
    </alternativeName>
    <alternativeName>
        <fullName evidence="5">tRNA pseudouridylate synthase</fullName>
    </alternativeName>
    <alternativeName>
        <fullName evidence="5">tRNA-uridine isomerase</fullName>
    </alternativeName>
</protein>
<comment type="caution">
    <text evidence="8">The sequence shown here is derived from an EMBL/GenBank/DDBJ whole genome shotgun (WGS) entry which is preliminary data.</text>
</comment>